<protein>
    <submittedName>
        <fullName evidence="2">Uncharacterized protein</fullName>
    </submittedName>
</protein>
<dbReference type="GO" id="GO:1990334">
    <property type="term" value="C:Bfa1-Bub2 complex"/>
    <property type="evidence" value="ECO:0007669"/>
    <property type="project" value="InterPro"/>
</dbReference>
<organism evidence="2 3">
    <name type="scientific">Lichtheimia ornata</name>
    <dbReference type="NCBI Taxonomy" id="688661"/>
    <lineage>
        <taxon>Eukaryota</taxon>
        <taxon>Fungi</taxon>
        <taxon>Fungi incertae sedis</taxon>
        <taxon>Mucoromycota</taxon>
        <taxon>Mucoromycotina</taxon>
        <taxon>Mucoromycetes</taxon>
        <taxon>Mucorales</taxon>
        <taxon>Lichtheimiaceae</taxon>
        <taxon>Lichtheimia</taxon>
    </lineage>
</organism>
<dbReference type="Proteomes" id="UP001234581">
    <property type="component" value="Unassembled WGS sequence"/>
</dbReference>
<keyword evidence="3" id="KW-1185">Reference proteome</keyword>
<comment type="caution">
    <text evidence="2">The sequence shown here is derived from an EMBL/GenBank/DDBJ whole genome shotgun (WGS) entry which is preliminary data.</text>
</comment>
<feature type="region of interest" description="Disordered" evidence="1">
    <location>
        <begin position="133"/>
        <end position="280"/>
    </location>
</feature>
<feature type="region of interest" description="Disordered" evidence="1">
    <location>
        <begin position="513"/>
        <end position="539"/>
    </location>
</feature>
<evidence type="ECO:0000313" key="2">
    <source>
        <dbReference type="EMBL" id="KAJ8657326.1"/>
    </source>
</evidence>
<feature type="compositionally biased region" description="Acidic residues" evidence="1">
    <location>
        <begin position="270"/>
        <end position="279"/>
    </location>
</feature>
<dbReference type="PANTHER" id="PTHR35140:SF1">
    <property type="entry name" value="MITOTIC CHECK POINT PROTEIN BFA1"/>
    <property type="match status" value="1"/>
</dbReference>
<dbReference type="InterPro" id="IPR034586">
    <property type="entry name" value="Bfa1/Byr4"/>
</dbReference>
<proteinExistence type="predicted"/>
<evidence type="ECO:0000313" key="3">
    <source>
        <dbReference type="Proteomes" id="UP001234581"/>
    </source>
</evidence>
<evidence type="ECO:0000256" key="1">
    <source>
        <dbReference type="SAM" id="MobiDB-lite"/>
    </source>
</evidence>
<dbReference type="EMBL" id="JARTCD010000032">
    <property type="protein sequence ID" value="KAJ8657326.1"/>
    <property type="molecule type" value="Genomic_DNA"/>
</dbReference>
<dbReference type="RefSeq" id="XP_058342239.1">
    <property type="nucleotide sequence ID" value="XM_058486904.1"/>
</dbReference>
<sequence>MYCDNWETEFPEATFDTKLMQRSGVGITTRDPMKDLMDAYARLQYDDEDDTDAESGSTFVSQHQDKLHVIPGLDDYIMDCSGTVTHLGTHKRIHDTGDWMDDVKLPTKPLSSMQRRPFKHHLDTIDDLEIEQEENLDPSSTPAPSDEPYVPPTPPWMPSRGDPNRRSESQKPSDEHPPPRYPPPWPPYTDGVPPGRARMDQPMDEPYVPPTPPWMPSRGDPNRRANMERSFTQAPPLKPARLIEPMDEAPQSRRVHFGDINETKTFIPDNNDEGDDDNFDDIRLPDNMATLQFKPISRVPSPTPPPPPAMKPTTIRKPYQETDEDEDFFNGVHIDGDDALRYPTLKHLLKKQPTTTTITPNKTSMIPRRVVTPQSSNNAKQPCRLQRSAVATQPQPRPQPVARKHIHLQGTAGSRPGMLTTPRTRKNYGDGTELDGLDIIPQWRRHSLSFWKKENRVQEGVDPKRPWRHNMTRRRPTLIKPDEHPVKQEYNEMKYDPVRHCWQGNESSMLSFGDASATKSNRRPTLISNMGHKSKQQAKPTGVVVGSMMFDPVKMCWKKMDANDEEDKIFDRIEDLDATATAHPQKGVASGSDHGAKAYASLGNNAPEFDLSRHVQHQMHQEEETHCEQMDAWLHGDTTKQERLKHAHMLYNM</sequence>
<name>A0AAD7V465_9FUNG</name>
<dbReference type="GO" id="GO:0001100">
    <property type="term" value="P:negative regulation of exit from mitosis"/>
    <property type="evidence" value="ECO:0007669"/>
    <property type="project" value="InterPro"/>
</dbReference>
<feature type="compositionally biased region" description="Pro residues" evidence="1">
    <location>
        <begin position="301"/>
        <end position="310"/>
    </location>
</feature>
<reference evidence="2 3" key="1">
    <citation type="submission" date="2023-03" db="EMBL/GenBank/DDBJ databases">
        <title>Genome sequence of Lichtheimia ornata CBS 291.66.</title>
        <authorList>
            <person name="Mohabir J.T."/>
            <person name="Shea T.P."/>
            <person name="Kurbessoian T."/>
            <person name="Berby B."/>
            <person name="Fontaine J."/>
            <person name="Livny J."/>
            <person name="Gnirke A."/>
            <person name="Stajich J.E."/>
            <person name="Cuomo C.A."/>
        </authorList>
    </citation>
    <scope>NUCLEOTIDE SEQUENCE [LARGE SCALE GENOMIC DNA]</scope>
    <source>
        <strain evidence="2">CBS 291.66</strain>
    </source>
</reference>
<feature type="region of interest" description="Disordered" evidence="1">
    <location>
        <begin position="371"/>
        <end position="432"/>
    </location>
</feature>
<feature type="region of interest" description="Disordered" evidence="1">
    <location>
        <begin position="293"/>
        <end position="322"/>
    </location>
</feature>
<dbReference type="GO" id="GO:0005096">
    <property type="term" value="F:GTPase activator activity"/>
    <property type="evidence" value="ECO:0007669"/>
    <property type="project" value="InterPro"/>
</dbReference>
<accession>A0AAD7V465</accession>
<dbReference type="AlphaFoldDB" id="A0AAD7V465"/>
<dbReference type="PANTHER" id="PTHR35140">
    <property type="entry name" value="MITOTIC CHECK POINT PROTEIN BFA1"/>
    <property type="match status" value="1"/>
</dbReference>
<feature type="compositionally biased region" description="Basic and acidic residues" evidence="1">
    <location>
        <begin position="162"/>
        <end position="178"/>
    </location>
</feature>
<dbReference type="GeneID" id="83214289"/>
<gene>
    <name evidence="2" type="ORF">O0I10_006879</name>
</gene>
<dbReference type="GO" id="GO:0044732">
    <property type="term" value="C:mitotic spindle pole body"/>
    <property type="evidence" value="ECO:0007669"/>
    <property type="project" value="TreeGrafter"/>
</dbReference>